<organism evidence="1 2">
    <name type="scientific">Linum tenue</name>
    <dbReference type="NCBI Taxonomy" id="586396"/>
    <lineage>
        <taxon>Eukaryota</taxon>
        <taxon>Viridiplantae</taxon>
        <taxon>Streptophyta</taxon>
        <taxon>Embryophyta</taxon>
        <taxon>Tracheophyta</taxon>
        <taxon>Spermatophyta</taxon>
        <taxon>Magnoliopsida</taxon>
        <taxon>eudicotyledons</taxon>
        <taxon>Gunneridae</taxon>
        <taxon>Pentapetalae</taxon>
        <taxon>rosids</taxon>
        <taxon>fabids</taxon>
        <taxon>Malpighiales</taxon>
        <taxon>Linaceae</taxon>
        <taxon>Linum</taxon>
    </lineage>
</organism>
<reference evidence="1" key="1">
    <citation type="submission" date="2022-08" db="EMBL/GenBank/DDBJ databases">
        <authorList>
            <person name="Gutierrez-Valencia J."/>
        </authorList>
    </citation>
    <scope>NUCLEOTIDE SEQUENCE</scope>
</reference>
<evidence type="ECO:0000313" key="1">
    <source>
        <dbReference type="EMBL" id="CAI0401069.1"/>
    </source>
</evidence>
<dbReference type="EMBL" id="CAMGYJ010000004">
    <property type="protein sequence ID" value="CAI0401069.1"/>
    <property type="molecule type" value="Genomic_DNA"/>
</dbReference>
<dbReference type="Proteomes" id="UP001154282">
    <property type="component" value="Unassembled WGS sequence"/>
</dbReference>
<accession>A0AAV0IVN3</accession>
<sequence length="101" mass="10968">MQRGFLREKRNKRWDSSVKSHIIGDDGDDRKVEAVAVAVELMHTILLLPFISPPPPGLPKDNVVDELLVSSVATVTTMVIGLGEVDARATKAVEVLAVVTH</sequence>
<comment type="caution">
    <text evidence="1">The sequence shown here is derived from an EMBL/GenBank/DDBJ whole genome shotgun (WGS) entry which is preliminary data.</text>
</comment>
<name>A0AAV0IVN3_9ROSI</name>
<keyword evidence="2" id="KW-1185">Reference proteome</keyword>
<gene>
    <name evidence="1" type="ORF">LITE_LOCUS11034</name>
</gene>
<protein>
    <submittedName>
        <fullName evidence="1">Uncharacterized protein</fullName>
    </submittedName>
</protein>
<dbReference type="AlphaFoldDB" id="A0AAV0IVN3"/>
<evidence type="ECO:0000313" key="2">
    <source>
        <dbReference type="Proteomes" id="UP001154282"/>
    </source>
</evidence>
<proteinExistence type="predicted"/>